<evidence type="ECO:0000256" key="5">
    <source>
        <dbReference type="ARBA" id="ARBA00022989"/>
    </source>
</evidence>
<dbReference type="Gene3D" id="2.60.40.10">
    <property type="entry name" value="Immunoglobulins"/>
    <property type="match status" value="5"/>
</dbReference>
<dbReference type="SUPFAM" id="SSF48726">
    <property type="entry name" value="Immunoglobulin"/>
    <property type="match status" value="5"/>
</dbReference>
<feature type="domain" description="Ig-like" evidence="11">
    <location>
        <begin position="279"/>
        <end position="364"/>
    </location>
</feature>
<evidence type="ECO:0000256" key="2">
    <source>
        <dbReference type="ARBA" id="ARBA00022692"/>
    </source>
</evidence>
<accession>A0A8J6JVE4</accession>
<dbReference type="EMBL" id="WNTK01000270">
    <property type="protein sequence ID" value="KAG9470511.1"/>
    <property type="molecule type" value="Genomic_DNA"/>
</dbReference>
<evidence type="ECO:0000256" key="9">
    <source>
        <dbReference type="SAM" id="Phobius"/>
    </source>
</evidence>
<feature type="transmembrane region" description="Helical" evidence="9">
    <location>
        <begin position="800"/>
        <end position="821"/>
    </location>
</feature>
<evidence type="ECO:0000259" key="11">
    <source>
        <dbReference type="PROSITE" id="PS50835"/>
    </source>
</evidence>
<dbReference type="SMART" id="SM00406">
    <property type="entry name" value="IGv"/>
    <property type="match status" value="3"/>
</dbReference>
<evidence type="ECO:0000256" key="8">
    <source>
        <dbReference type="ARBA" id="ARBA00023319"/>
    </source>
</evidence>
<evidence type="ECO:0000256" key="7">
    <source>
        <dbReference type="ARBA" id="ARBA00023157"/>
    </source>
</evidence>
<dbReference type="OrthoDB" id="9873136at2759"/>
<dbReference type="InterPro" id="IPR003599">
    <property type="entry name" value="Ig_sub"/>
</dbReference>
<evidence type="ECO:0000256" key="4">
    <source>
        <dbReference type="ARBA" id="ARBA00022737"/>
    </source>
</evidence>
<dbReference type="Proteomes" id="UP000770717">
    <property type="component" value="Unassembled WGS sequence"/>
</dbReference>
<keyword evidence="6 9" id="KW-0472">Membrane</keyword>
<dbReference type="PANTHER" id="PTHR12207:SF3">
    <property type="entry name" value="PROSTAGLANDIN F2 RECEPTOR NEGATIVE REGULATOR"/>
    <property type="match status" value="1"/>
</dbReference>
<dbReference type="FunFam" id="2.60.40.10:FF:000191">
    <property type="entry name" value="Immunoglobulin superfamily member 3"/>
    <property type="match status" value="1"/>
</dbReference>
<reference evidence="12" key="1">
    <citation type="thesis" date="2020" institute="ProQuest LLC" country="789 East Eisenhower Parkway, Ann Arbor, MI, USA">
        <title>Comparative Genomics and Chromosome Evolution.</title>
        <authorList>
            <person name="Mudd A.B."/>
        </authorList>
    </citation>
    <scope>NUCLEOTIDE SEQUENCE</scope>
    <source>
        <strain evidence="12">HN-11 Male</strain>
        <tissue evidence="12">Kidney and liver</tissue>
    </source>
</reference>
<proteinExistence type="predicted"/>
<dbReference type="FunFam" id="2.60.40.10:FF:002026">
    <property type="entry name" value="Prostaglandin F2 receptor inhibitor"/>
    <property type="match status" value="1"/>
</dbReference>
<protein>
    <recommendedName>
        <fullName evidence="11">Ig-like domain-containing protein</fullName>
    </recommendedName>
</protein>
<feature type="domain" description="Ig-like" evidence="11">
    <location>
        <begin position="7"/>
        <end position="130"/>
    </location>
</feature>
<evidence type="ECO:0000313" key="12">
    <source>
        <dbReference type="EMBL" id="KAG9470511.1"/>
    </source>
</evidence>
<evidence type="ECO:0000256" key="10">
    <source>
        <dbReference type="SAM" id="SignalP"/>
    </source>
</evidence>
<dbReference type="AlphaFoldDB" id="A0A8J6JVE4"/>
<evidence type="ECO:0000313" key="13">
    <source>
        <dbReference type="Proteomes" id="UP000770717"/>
    </source>
</evidence>
<dbReference type="InterPro" id="IPR007110">
    <property type="entry name" value="Ig-like_dom"/>
</dbReference>
<feature type="chain" id="PRO_5035248182" description="Ig-like domain-containing protein" evidence="10">
    <location>
        <begin position="23"/>
        <end position="849"/>
    </location>
</feature>
<dbReference type="InterPro" id="IPR013106">
    <property type="entry name" value="Ig_V-set"/>
</dbReference>
<comment type="caution">
    <text evidence="12">The sequence shown here is derived from an EMBL/GenBank/DDBJ whole genome shotgun (WGS) entry which is preliminary data.</text>
</comment>
<evidence type="ECO:0000256" key="6">
    <source>
        <dbReference type="ARBA" id="ARBA00023136"/>
    </source>
</evidence>
<evidence type="ECO:0000256" key="3">
    <source>
        <dbReference type="ARBA" id="ARBA00022729"/>
    </source>
</evidence>
<keyword evidence="7" id="KW-1015">Disulfide bond</keyword>
<keyword evidence="13" id="KW-1185">Reference proteome</keyword>
<keyword evidence="3 10" id="KW-0732">Signal</keyword>
<name>A0A8J6JVE4_ELECQ</name>
<dbReference type="PROSITE" id="PS50835">
    <property type="entry name" value="IG_LIKE"/>
    <property type="match status" value="5"/>
</dbReference>
<dbReference type="GO" id="GO:0016020">
    <property type="term" value="C:membrane"/>
    <property type="evidence" value="ECO:0007669"/>
    <property type="project" value="UniProtKB-SubCell"/>
</dbReference>
<keyword evidence="8" id="KW-0393">Immunoglobulin domain</keyword>
<sequence length="849" mass="94145">MRSPRSPPLALLLLLLSGVVLGRVVRVPSGPLLRVEGTDISISCNVSEYEGPTEQNFDWMYSSGAGPAVGVLSTWDNSFTHGSYMERVRSGGIQLQRKGNSEVLLQIHQLRATDEGNYSCSTPSTDATYSGNYLDQVQLKVIADTLRLHAPKGRRTSARNVTEGGSFQLPCQASFEDAATHVHLSLTWQRQSEGSISEVLTLTHLGRLQPGTKYAARYHAGELRVDTAASDTYQLTVDGAQRWDAGEYSCVANTWVQGADGWEKIQEKQVDVGRVEVRPIELKVSIEERSVVVPEGNPFTLTCLVSVDSSVPLITQVRWYHIHSGELHQVPSGPDPDPSAETTITHELSVPQAWNSKEYTCQASAWMLLRNGMWHRAAEGSSPPVGVQVTHQASDLQVTLNISVAPHMAEEPSELWCHMSGTPHLSVSWYFTPSQEDPAAVRPMLVGSLHQDGSLQLGERYQQKVEKGELILSRRESQIFVLRIQWTSEEDKGSYYCSGTSWKQLHNQSWTPAAEETSAPISLFWVTKDSSIMVDARLIQMVSAAGGTFEMICTVQAQNVPSPQYSVRILLKRPQENAVAVIALNRDGVIRRRQSAVSNTVLEKGKEGAYLFRLYQAQIQDVGMYQCEIVAWTQGGGGAWRMAQNKTTNAVQLEFQTSGPVFNVSARSDSSSVYRGDRSEFWCIITIDGPAVDPDDLAFDVSWFLQRSGGSSVFLAAVDRSAQVRHNQRNSSSELSLERVSDMEYRLRVYGCEQEDAGSHYCTVTPWVRSGEGGWNRQETITSDMTSLNVKMDLLNAFRYPLLIGTGLSLLAGLLSCLIGYCSSRFCCKAPPVQEKRREHRRLMSMEMD</sequence>
<comment type="subcellular location">
    <subcellularLocation>
        <location evidence="1">Membrane</location>
        <topology evidence="1">Single-pass membrane protein</topology>
    </subcellularLocation>
</comment>
<dbReference type="PANTHER" id="PTHR12207">
    <property type="entry name" value="V-SET AND TRANSMEMBRANE DOMAIN-CONTAINING PROTEIN"/>
    <property type="match status" value="1"/>
</dbReference>
<evidence type="ECO:0000256" key="1">
    <source>
        <dbReference type="ARBA" id="ARBA00004167"/>
    </source>
</evidence>
<dbReference type="SMART" id="SM00409">
    <property type="entry name" value="IG"/>
    <property type="match status" value="5"/>
</dbReference>
<feature type="domain" description="Ig-like" evidence="11">
    <location>
        <begin position="660"/>
        <end position="782"/>
    </location>
</feature>
<keyword evidence="4" id="KW-0677">Repeat</keyword>
<feature type="domain" description="Ig-like" evidence="11">
    <location>
        <begin position="151"/>
        <end position="271"/>
    </location>
</feature>
<feature type="signal peptide" evidence="10">
    <location>
        <begin position="1"/>
        <end position="22"/>
    </location>
</feature>
<keyword evidence="2 9" id="KW-0812">Transmembrane</keyword>
<feature type="domain" description="Ig-like" evidence="11">
    <location>
        <begin position="383"/>
        <end position="522"/>
    </location>
</feature>
<keyword evidence="5 9" id="KW-1133">Transmembrane helix</keyword>
<dbReference type="InterPro" id="IPR036179">
    <property type="entry name" value="Ig-like_dom_sf"/>
</dbReference>
<organism evidence="12 13">
    <name type="scientific">Eleutherodactylus coqui</name>
    <name type="common">Puerto Rican coqui</name>
    <dbReference type="NCBI Taxonomy" id="57060"/>
    <lineage>
        <taxon>Eukaryota</taxon>
        <taxon>Metazoa</taxon>
        <taxon>Chordata</taxon>
        <taxon>Craniata</taxon>
        <taxon>Vertebrata</taxon>
        <taxon>Euteleostomi</taxon>
        <taxon>Amphibia</taxon>
        <taxon>Batrachia</taxon>
        <taxon>Anura</taxon>
        <taxon>Neobatrachia</taxon>
        <taxon>Hyloidea</taxon>
        <taxon>Eleutherodactylidae</taxon>
        <taxon>Eleutherodactylinae</taxon>
        <taxon>Eleutherodactylus</taxon>
        <taxon>Eleutherodactylus</taxon>
    </lineage>
</organism>
<dbReference type="InterPro" id="IPR013783">
    <property type="entry name" value="Ig-like_fold"/>
</dbReference>
<dbReference type="InterPro" id="IPR051102">
    <property type="entry name" value="IgSF_V-set/TM_domain"/>
</dbReference>
<dbReference type="Pfam" id="PF07686">
    <property type="entry name" value="V-set"/>
    <property type="match status" value="2"/>
</dbReference>
<gene>
    <name evidence="12" type="ORF">GDO78_017582</name>
</gene>